<dbReference type="EMBL" id="JBHTIR010000263">
    <property type="protein sequence ID" value="MFD0851130.1"/>
    <property type="molecule type" value="Genomic_DNA"/>
</dbReference>
<dbReference type="SUPFAM" id="SSF103473">
    <property type="entry name" value="MFS general substrate transporter"/>
    <property type="match status" value="1"/>
</dbReference>
<comment type="subcellular location">
    <subcellularLocation>
        <location evidence="1">Cell membrane</location>
        <topology evidence="1">Multi-pass membrane protein</topology>
    </subcellularLocation>
</comment>
<feature type="transmembrane region" description="Helical" evidence="7">
    <location>
        <begin position="21"/>
        <end position="41"/>
    </location>
</feature>
<keyword evidence="10" id="KW-1185">Reference proteome</keyword>
<evidence type="ECO:0000259" key="8">
    <source>
        <dbReference type="PROSITE" id="PS50850"/>
    </source>
</evidence>
<reference evidence="10" key="1">
    <citation type="journal article" date="2019" name="Int. J. Syst. Evol. Microbiol.">
        <title>The Global Catalogue of Microorganisms (GCM) 10K type strain sequencing project: providing services to taxonomists for standard genome sequencing and annotation.</title>
        <authorList>
            <consortium name="The Broad Institute Genomics Platform"/>
            <consortium name="The Broad Institute Genome Sequencing Center for Infectious Disease"/>
            <person name="Wu L."/>
            <person name="Ma J."/>
        </authorList>
    </citation>
    <scope>NUCLEOTIDE SEQUENCE [LARGE SCALE GENOMIC DNA]</scope>
    <source>
        <strain evidence="10">JCM 31696</strain>
    </source>
</reference>
<organism evidence="9 10">
    <name type="scientific">Actinomadura adrarensis</name>
    <dbReference type="NCBI Taxonomy" id="1819600"/>
    <lineage>
        <taxon>Bacteria</taxon>
        <taxon>Bacillati</taxon>
        <taxon>Actinomycetota</taxon>
        <taxon>Actinomycetes</taxon>
        <taxon>Streptosporangiales</taxon>
        <taxon>Thermomonosporaceae</taxon>
        <taxon>Actinomadura</taxon>
    </lineage>
</organism>
<feature type="non-terminal residue" evidence="9">
    <location>
        <position position="1"/>
    </location>
</feature>
<dbReference type="InterPro" id="IPR020846">
    <property type="entry name" value="MFS_dom"/>
</dbReference>
<feature type="transmembrane region" description="Helical" evidence="7">
    <location>
        <begin position="124"/>
        <end position="143"/>
    </location>
</feature>
<evidence type="ECO:0000256" key="7">
    <source>
        <dbReference type="SAM" id="Phobius"/>
    </source>
</evidence>
<dbReference type="Pfam" id="PF07690">
    <property type="entry name" value="MFS_1"/>
    <property type="match status" value="1"/>
</dbReference>
<evidence type="ECO:0000256" key="6">
    <source>
        <dbReference type="ARBA" id="ARBA00023136"/>
    </source>
</evidence>
<dbReference type="PANTHER" id="PTHR42718:SF46">
    <property type="entry name" value="BLR6921 PROTEIN"/>
    <property type="match status" value="1"/>
</dbReference>
<accession>A0ABW3CB23</accession>
<name>A0ABW3CB23_9ACTN</name>
<dbReference type="Gene3D" id="1.20.1250.20">
    <property type="entry name" value="MFS general substrate transporter like domains"/>
    <property type="match status" value="1"/>
</dbReference>
<keyword evidence="2" id="KW-0813">Transport</keyword>
<dbReference type="PANTHER" id="PTHR42718">
    <property type="entry name" value="MAJOR FACILITATOR SUPERFAMILY MULTIDRUG TRANSPORTER MFSC"/>
    <property type="match status" value="1"/>
</dbReference>
<keyword evidence="5 7" id="KW-1133">Transmembrane helix</keyword>
<evidence type="ECO:0000256" key="3">
    <source>
        <dbReference type="ARBA" id="ARBA00022475"/>
    </source>
</evidence>
<evidence type="ECO:0000256" key="4">
    <source>
        <dbReference type="ARBA" id="ARBA00022692"/>
    </source>
</evidence>
<gene>
    <name evidence="9" type="ORF">ACFQ07_02790</name>
</gene>
<sequence length="166" mass="16710">VMMMLVSPLGGRLTSARGPKTTLILGALVMAAGYAVTMGLMGAAWGLMLGLMVTSAGVGFAYGAMPALIMGSVPRSETAAANSFNTLMRSIGVSSGAAVVGAVLGQMTTTMGGHTFVSENGFRVALLIGAGVAVLSALIAIALPSGRKDELDETEQPTHEPVNARA</sequence>
<evidence type="ECO:0000256" key="5">
    <source>
        <dbReference type="ARBA" id="ARBA00022989"/>
    </source>
</evidence>
<keyword evidence="3" id="KW-1003">Cell membrane</keyword>
<comment type="caution">
    <text evidence="9">The sequence shown here is derived from an EMBL/GenBank/DDBJ whole genome shotgun (WGS) entry which is preliminary data.</text>
</comment>
<feature type="transmembrane region" description="Helical" evidence="7">
    <location>
        <begin position="86"/>
        <end position="104"/>
    </location>
</feature>
<evidence type="ECO:0000256" key="2">
    <source>
        <dbReference type="ARBA" id="ARBA00022448"/>
    </source>
</evidence>
<feature type="domain" description="Major facilitator superfamily (MFS) profile" evidence="8">
    <location>
        <begin position="1"/>
        <end position="166"/>
    </location>
</feature>
<keyword evidence="6 7" id="KW-0472">Membrane</keyword>
<keyword evidence="4 7" id="KW-0812">Transmembrane</keyword>
<protein>
    <submittedName>
        <fullName evidence="9">MFS transporter</fullName>
    </submittedName>
</protein>
<feature type="transmembrane region" description="Helical" evidence="7">
    <location>
        <begin position="47"/>
        <end position="65"/>
    </location>
</feature>
<proteinExistence type="predicted"/>
<dbReference type="PROSITE" id="PS50850">
    <property type="entry name" value="MFS"/>
    <property type="match status" value="1"/>
</dbReference>
<dbReference type="Proteomes" id="UP001597083">
    <property type="component" value="Unassembled WGS sequence"/>
</dbReference>
<evidence type="ECO:0000313" key="10">
    <source>
        <dbReference type="Proteomes" id="UP001597083"/>
    </source>
</evidence>
<dbReference type="InterPro" id="IPR036259">
    <property type="entry name" value="MFS_trans_sf"/>
</dbReference>
<evidence type="ECO:0000256" key="1">
    <source>
        <dbReference type="ARBA" id="ARBA00004651"/>
    </source>
</evidence>
<evidence type="ECO:0000313" key="9">
    <source>
        <dbReference type="EMBL" id="MFD0851130.1"/>
    </source>
</evidence>
<dbReference type="InterPro" id="IPR011701">
    <property type="entry name" value="MFS"/>
</dbReference>